<reference evidence="1" key="1">
    <citation type="submission" date="2014-09" db="EMBL/GenBank/DDBJ databases">
        <authorList>
            <person name="Magalhaes I.L.F."/>
            <person name="Oliveira U."/>
            <person name="Santos F.R."/>
            <person name="Vidigal T.H.D.A."/>
            <person name="Brescovit A.D."/>
            <person name="Santos A.J."/>
        </authorList>
    </citation>
    <scope>NUCLEOTIDE SEQUENCE</scope>
    <source>
        <tissue evidence="1">Shoot tissue taken approximately 20 cm above the soil surface</tissue>
    </source>
</reference>
<name>A0A0A9D4K1_ARUDO</name>
<evidence type="ECO:0000313" key="1">
    <source>
        <dbReference type="EMBL" id="JAD80575.1"/>
    </source>
</evidence>
<organism evidence="1">
    <name type="scientific">Arundo donax</name>
    <name type="common">Giant reed</name>
    <name type="synonym">Donax arundinaceus</name>
    <dbReference type="NCBI Taxonomy" id="35708"/>
    <lineage>
        <taxon>Eukaryota</taxon>
        <taxon>Viridiplantae</taxon>
        <taxon>Streptophyta</taxon>
        <taxon>Embryophyta</taxon>
        <taxon>Tracheophyta</taxon>
        <taxon>Spermatophyta</taxon>
        <taxon>Magnoliopsida</taxon>
        <taxon>Liliopsida</taxon>
        <taxon>Poales</taxon>
        <taxon>Poaceae</taxon>
        <taxon>PACMAD clade</taxon>
        <taxon>Arundinoideae</taxon>
        <taxon>Arundineae</taxon>
        <taxon>Arundo</taxon>
    </lineage>
</organism>
<proteinExistence type="predicted"/>
<dbReference type="EMBL" id="GBRH01217320">
    <property type="protein sequence ID" value="JAD80575.1"/>
    <property type="molecule type" value="Transcribed_RNA"/>
</dbReference>
<sequence length="87" mass="10266">MVGKRACCLRRWWILTLAMMHLRHHLLLVWSCRSRGEHVLKLLSGELMRLGRLLLLLQMQTIHSLLKEMKMPVQPKNWPGRSKGERG</sequence>
<accession>A0A0A9D4K1</accession>
<dbReference type="AlphaFoldDB" id="A0A0A9D4K1"/>
<protein>
    <submittedName>
        <fullName evidence="1">Uncharacterized protein</fullName>
    </submittedName>
</protein>
<reference evidence="1" key="2">
    <citation type="journal article" date="2015" name="Data Brief">
        <title>Shoot transcriptome of the giant reed, Arundo donax.</title>
        <authorList>
            <person name="Barrero R.A."/>
            <person name="Guerrero F.D."/>
            <person name="Moolhuijzen P."/>
            <person name="Goolsby J.A."/>
            <person name="Tidwell J."/>
            <person name="Bellgard S.E."/>
            <person name="Bellgard M.I."/>
        </authorList>
    </citation>
    <scope>NUCLEOTIDE SEQUENCE</scope>
    <source>
        <tissue evidence="1">Shoot tissue taken approximately 20 cm above the soil surface</tissue>
    </source>
</reference>